<dbReference type="Gene3D" id="3.40.50.2000">
    <property type="entry name" value="Glycogen Phosphorylase B"/>
    <property type="match status" value="2"/>
</dbReference>
<gene>
    <name evidence="6" type="ORF">Nepgr_004699</name>
</gene>
<proteinExistence type="inferred from homology"/>
<dbReference type="InterPro" id="IPR002213">
    <property type="entry name" value="UDP_glucos_trans"/>
</dbReference>
<evidence type="ECO:0000313" key="7">
    <source>
        <dbReference type="Proteomes" id="UP001279734"/>
    </source>
</evidence>
<sequence>MGSKDDKLHVLFFPLMAHGHMIPTLDIARLFASHGAKATIATTPLNAPVFIRAIEKCGTEISIEVFSFPSREAGVPEGVENLEYVHGAEMTNKFFKAIDTLEETLERFVEELRPNCLVADLFFPWATHIAAKFNIPRLVFHGSSSFSFSVSENLMLYEPYKNASSDDEEFMVPNLPDEIKLTRYQLPEIVLLGADTELMRFVKLAIESERRSYGIIMNSFYELEPAYVDYYRKISGRRTWQIGPVSLCNRSIEDKVQRGKKASIDECDCMKWLDSKEPNSVIYICFGSIAMYSAAQLLEIAHALEASGQQFIWVVRGCTDQESNYQEWFPKDFETIIEGKGLIIRGWAPQVLILDHKSTGGFVTHCGWNSIMEGISAGLPMVTWPFFADQSYNEIFVTQILKTGVAVGAKQWREAASVSPVVKREAVEKAVRQIMVGEEAEEMRNRARKLKEMARRAVEEAGSSYSDLSALIQELSCYPA</sequence>
<dbReference type="CDD" id="cd03784">
    <property type="entry name" value="GT1_Gtf-like"/>
    <property type="match status" value="1"/>
</dbReference>
<dbReference type="PROSITE" id="PS00375">
    <property type="entry name" value="UDPGT"/>
    <property type="match status" value="1"/>
</dbReference>
<comment type="similarity">
    <text evidence="1 4">Belongs to the UDP-glycosyltransferase family.</text>
</comment>
<evidence type="ECO:0000256" key="2">
    <source>
        <dbReference type="ARBA" id="ARBA00022676"/>
    </source>
</evidence>
<dbReference type="EMBL" id="BSYO01000004">
    <property type="protein sequence ID" value="GMH02860.1"/>
    <property type="molecule type" value="Genomic_DNA"/>
</dbReference>
<dbReference type="InterPro" id="IPR035595">
    <property type="entry name" value="UDP_glycos_trans_CS"/>
</dbReference>
<dbReference type="FunFam" id="3.40.50.2000:FF:000071">
    <property type="entry name" value="Glycosyltransferase"/>
    <property type="match status" value="1"/>
</dbReference>
<dbReference type="Proteomes" id="UP001279734">
    <property type="component" value="Unassembled WGS sequence"/>
</dbReference>
<evidence type="ECO:0000256" key="4">
    <source>
        <dbReference type="RuleBase" id="RU003718"/>
    </source>
</evidence>
<accession>A0AAD3S1W0</accession>
<comment type="caution">
    <text evidence="6">The sequence shown here is derived from an EMBL/GenBank/DDBJ whole genome shotgun (WGS) entry which is preliminary data.</text>
</comment>
<organism evidence="6 7">
    <name type="scientific">Nepenthes gracilis</name>
    <name type="common">Slender pitcher plant</name>
    <dbReference type="NCBI Taxonomy" id="150966"/>
    <lineage>
        <taxon>Eukaryota</taxon>
        <taxon>Viridiplantae</taxon>
        <taxon>Streptophyta</taxon>
        <taxon>Embryophyta</taxon>
        <taxon>Tracheophyta</taxon>
        <taxon>Spermatophyta</taxon>
        <taxon>Magnoliopsida</taxon>
        <taxon>eudicotyledons</taxon>
        <taxon>Gunneridae</taxon>
        <taxon>Pentapetalae</taxon>
        <taxon>Caryophyllales</taxon>
        <taxon>Nepenthaceae</taxon>
        <taxon>Nepenthes</taxon>
    </lineage>
</organism>
<evidence type="ECO:0000256" key="1">
    <source>
        <dbReference type="ARBA" id="ARBA00009995"/>
    </source>
</evidence>
<evidence type="ECO:0000256" key="5">
    <source>
        <dbReference type="RuleBase" id="RU362057"/>
    </source>
</evidence>
<keyword evidence="7" id="KW-1185">Reference proteome</keyword>
<protein>
    <recommendedName>
        <fullName evidence="5">Glycosyltransferase</fullName>
        <ecNumber evidence="5">2.4.1.-</ecNumber>
    </recommendedName>
</protein>
<dbReference type="SUPFAM" id="SSF53756">
    <property type="entry name" value="UDP-Glycosyltransferase/glycogen phosphorylase"/>
    <property type="match status" value="1"/>
</dbReference>
<dbReference type="EC" id="2.4.1.-" evidence="5"/>
<dbReference type="AlphaFoldDB" id="A0AAD3S1W0"/>
<dbReference type="Pfam" id="PF00201">
    <property type="entry name" value="UDPGT"/>
    <property type="match status" value="1"/>
</dbReference>
<evidence type="ECO:0000256" key="3">
    <source>
        <dbReference type="ARBA" id="ARBA00022679"/>
    </source>
</evidence>
<dbReference type="FunFam" id="3.40.50.2000:FF:000047">
    <property type="entry name" value="Glycosyltransferase"/>
    <property type="match status" value="1"/>
</dbReference>
<reference evidence="6" key="1">
    <citation type="submission" date="2023-05" db="EMBL/GenBank/DDBJ databases">
        <title>Nepenthes gracilis genome sequencing.</title>
        <authorList>
            <person name="Fukushima K."/>
        </authorList>
    </citation>
    <scope>NUCLEOTIDE SEQUENCE</scope>
    <source>
        <strain evidence="6">SING2019-196</strain>
    </source>
</reference>
<keyword evidence="3 4" id="KW-0808">Transferase</keyword>
<dbReference type="PANTHER" id="PTHR48047">
    <property type="entry name" value="GLYCOSYLTRANSFERASE"/>
    <property type="match status" value="1"/>
</dbReference>
<dbReference type="PANTHER" id="PTHR48047:SF45">
    <property type="entry name" value="SCOPOLETIN GLUCOSYLTRANSFERASE-LIKE"/>
    <property type="match status" value="1"/>
</dbReference>
<evidence type="ECO:0000313" key="6">
    <source>
        <dbReference type="EMBL" id="GMH02860.1"/>
    </source>
</evidence>
<dbReference type="GO" id="GO:0035251">
    <property type="term" value="F:UDP-glucosyltransferase activity"/>
    <property type="evidence" value="ECO:0007669"/>
    <property type="project" value="TreeGrafter"/>
</dbReference>
<keyword evidence="2 4" id="KW-0328">Glycosyltransferase</keyword>
<name>A0AAD3S1W0_NEPGR</name>